<evidence type="ECO:0000256" key="1">
    <source>
        <dbReference type="SAM" id="Phobius"/>
    </source>
</evidence>
<keyword evidence="3" id="KW-1185">Reference proteome</keyword>
<gene>
    <name evidence="2" type="ORF">SAMN02745245_00978</name>
</gene>
<sequence>MSTIIFAALLLNVFAFLTIVLRPKLFGVKLFKPMIWNFKLSLLPLLLLVVNVIIFYILVGLSVYKELNFIGNIAVIIFILGMAFWILLLPNSGYLITELNLTHRNVDEKEVPVWYDIVSVLSFALSGIVNTLLNIVVFQLLYLILFDPDVLLKREKTILMTSAVIIILLVSIGVYLGRAIRFNSWDIVHIFSFFKKLVSYFKEKEHIKDFVLFVFFHTVFFIIMYLSFGIQNYFDYLKYI</sequence>
<keyword evidence="1" id="KW-1133">Transmembrane helix</keyword>
<dbReference type="Proteomes" id="UP000184032">
    <property type="component" value="Unassembled WGS sequence"/>
</dbReference>
<keyword evidence="1" id="KW-0472">Membrane</keyword>
<feature type="transmembrane region" description="Helical" evidence="1">
    <location>
        <begin position="157"/>
        <end position="176"/>
    </location>
</feature>
<keyword evidence="1" id="KW-0812">Transmembrane</keyword>
<organism evidence="2 3">
    <name type="scientific">Anaerosphaera aminiphila DSM 21120</name>
    <dbReference type="NCBI Taxonomy" id="1120995"/>
    <lineage>
        <taxon>Bacteria</taxon>
        <taxon>Bacillati</taxon>
        <taxon>Bacillota</taxon>
        <taxon>Tissierellia</taxon>
        <taxon>Tissierellales</taxon>
        <taxon>Peptoniphilaceae</taxon>
        <taxon>Anaerosphaera</taxon>
    </lineage>
</organism>
<dbReference type="EMBL" id="FQXI01000005">
    <property type="protein sequence ID" value="SHH27894.1"/>
    <property type="molecule type" value="Genomic_DNA"/>
</dbReference>
<name>A0A1M5RNM6_9FIRM</name>
<protein>
    <submittedName>
        <fullName evidence="2">Uncharacterized membrane protein</fullName>
    </submittedName>
</protein>
<dbReference type="Pfam" id="PF07099">
    <property type="entry name" value="DUF1361"/>
    <property type="match status" value="1"/>
</dbReference>
<dbReference type="InterPro" id="IPR009793">
    <property type="entry name" value="DUF1361"/>
</dbReference>
<feature type="transmembrane region" description="Helical" evidence="1">
    <location>
        <begin position="73"/>
        <end position="97"/>
    </location>
</feature>
<evidence type="ECO:0000313" key="2">
    <source>
        <dbReference type="EMBL" id="SHH27894.1"/>
    </source>
</evidence>
<dbReference type="RefSeq" id="WP_073184280.1">
    <property type="nucleotide sequence ID" value="NZ_FQXI01000005.1"/>
</dbReference>
<feature type="transmembrane region" description="Helical" evidence="1">
    <location>
        <begin position="117"/>
        <end position="145"/>
    </location>
</feature>
<dbReference type="AlphaFoldDB" id="A0A1M5RNM6"/>
<dbReference type="STRING" id="1120995.SAMN02745245_00978"/>
<reference evidence="2 3" key="1">
    <citation type="submission" date="2016-11" db="EMBL/GenBank/DDBJ databases">
        <authorList>
            <person name="Jaros S."/>
            <person name="Januszkiewicz K."/>
            <person name="Wedrychowicz H."/>
        </authorList>
    </citation>
    <scope>NUCLEOTIDE SEQUENCE [LARGE SCALE GENOMIC DNA]</scope>
    <source>
        <strain evidence="2 3">DSM 21120</strain>
    </source>
</reference>
<feature type="transmembrane region" description="Helical" evidence="1">
    <location>
        <begin position="210"/>
        <end position="230"/>
    </location>
</feature>
<accession>A0A1M5RNM6</accession>
<feature type="transmembrane region" description="Helical" evidence="1">
    <location>
        <begin position="39"/>
        <end position="61"/>
    </location>
</feature>
<evidence type="ECO:0000313" key="3">
    <source>
        <dbReference type="Proteomes" id="UP000184032"/>
    </source>
</evidence>
<dbReference type="OrthoDB" id="4540541at2"/>
<proteinExistence type="predicted"/>